<dbReference type="EMBL" id="JABWDY010024712">
    <property type="protein sequence ID" value="KAF5190024.1"/>
    <property type="molecule type" value="Genomic_DNA"/>
</dbReference>
<comment type="caution">
    <text evidence="1">The sequence shown here is derived from an EMBL/GenBank/DDBJ whole genome shotgun (WGS) entry which is preliminary data.</text>
</comment>
<organism evidence="1 2">
    <name type="scientific">Thalictrum thalictroides</name>
    <name type="common">Rue-anemone</name>
    <name type="synonym">Anemone thalictroides</name>
    <dbReference type="NCBI Taxonomy" id="46969"/>
    <lineage>
        <taxon>Eukaryota</taxon>
        <taxon>Viridiplantae</taxon>
        <taxon>Streptophyta</taxon>
        <taxon>Embryophyta</taxon>
        <taxon>Tracheophyta</taxon>
        <taxon>Spermatophyta</taxon>
        <taxon>Magnoliopsida</taxon>
        <taxon>Ranunculales</taxon>
        <taxon>Ranunculaceae</taxon>
        <taxon>Thalictroideae</taxon>
        <taxon>Thalictrum</taxon>
    </lineage>
</organism>
<evidence type="ECO:0000313" key="1">
    <source>
        <dbReference type="EMBL" id="KAF5190024.1"/>
    </source>
</evidence>
<reference evidence="1 2" key="1">
    <citation type="submission" date="2020-06" db="EMBL/GenBank/DDBJ databases">
        <title>Transcriptomic and genomic resources for Thalictrum thalictroides and T. hernandezii: Facilitating candidate gene discovery in an emerging model plant lineage.</title>
        <authorList>
            <person name="Arias T."/>
            <person name="Riano-Pachon D.M."/>
            <person name="Di Stilio V.S."/>
        </authorList>
    </citation>
    <scope>NUCLEOTIDE SEQUENCE [LARGE SCALE GENOMIC DNA]</scope>
    <source>
        <strain evidence="2">cv. WT478/WT964</strain>
        <tissue evidence="1">Leaves</tissue>
    </source>
</reference>
<dbReference type="AlphaFoldDB" id="A0A7J6VY17"/>
<keyword evidence="2" id="KW-1185">Reference proteome</keyword>
<gene>
    <name evidence="1" type="ORF">FRX31_020393</name>
</gene>
<name>A0A7J6VY17_THATH</name>
<proteinExistence type="predicted"/>
<sequence length="449" mass="51425">MADTSPRITRSVLKRQLGDYSGIRGIVKGLNETIVGTIGGDRVIFEEHDAIADVIICSADIIVKILLVSLLMHLVNFTGENNLPSSSLTNWKESMANASPHTTAGVTKRPLEDDDIIHRLNQQRLDCKAIVGSFTFSFLCRTEYQWGWWYICGRLAVADKASMKLLSIEEQKVFSLDRWFRPKSMRHRYTRKNIALGKKFYYHGLYFIREAYLSISGTGSEDMMELLKDESGLTCRGSSKSMELLLKKLGLLQSEVEKEVSLLPSTKTRELERIGNGKPISCSAVHFEGDDQFSIKVYNMLLILNKLLTQLGFKSKDFEGYGHAELTEIVQDRMSLLRIEMEQAETLLIEQINSVYMSECVSASDELRYKLNLGIRSNIQGFALFLSSNKEIYPAFKKLIDLMDDICLRWYREEKGQKFLSREAVMEWRKHIAGTPWTAEKFLNFNWNI</sequence>
<accession>A0A7J6VY17</accession>
<protein>
    <submittedName>
        <fullName evidence="1">Uncharacterized protein</fullName>
    </submittedName>
</protein>
<dbReference type="Proteomes" id="UP000554482">
    <property type="component" value="Unassembled WGS sequence"/>
</dbReference>
<evidence type="ECO:0000313" key="2">
    <source>
        <dbReference type="Proteomes" id="UP000554482"/>
    </source>
</evidence>